<evidence type="ECO:0000256" key="9">
    <source>
        <dbReference type="ARBA" id="ARBA00023239"/>
    </source>
</evidence>
<comment type="subunit">
    <text evidence="3">Monomer.</text>
</comment>
<protein>
    <recommendedName>
        <fullName evidence="5">2-amino-3-carboxymuconate-6-semialdehyde decarboxylase</fullName>
        <ecNumber evidence="4">4.1.1.45</ecNumber>
    </recommendedName>
    <alternativeName>
        <fullName evidence="10">Picolinate carboxylase</fullName>
    </alternativeName>
</protein>
<dbReference type="Gene3D" id="3.20.20.140">
    <property type="entry name" value="Metal-dependent hydrolases"/>
    <property type="match status" value="1"/>
</dbReference>
<dbReference type="GO" id="GO:0046872">
    <property type="term" value="F:metal ion binding"/>
    <property type="evidence" value="ECO:0007669"/>
    <property type="project" value="UniProtKB-KW"/>
</dbReference>
<evidence type="ECO:0000256" key="3">
    <source>
        <dbReference type="ARBA" id="ARBA00011245"/>
    </source>
</evidence>
<keyword evidence="13" id="KW-1185">Reference proteome</keyword>
<dbReference type="GO" id="GO:0001760">
    <property type="term" value="F:aminocarboxymuconate-semialdehyde decarboxylase activity"/>
    <property type="evidence" value="ECO:0007669"/>
    <property type="project" value="UniProtKB-EC"/>
</dbReference>
<evidence type="ECO:0000259" key="11">
    <source>
        <dbReference type="Pfam" id="PF04909"/>
    </source>
</evidence>
<gene>
    <name evidence="12" type="ORF">RHOFW104T7_01495</name>
</gene>
<dbReference type="Proteomes" id="UP000076131">
    <property type="component" value="Unassembled WGS sequence"/>
</dbReference>
<evidence type="ECO:0000256" key="1">
    <source>
        <dbReference type="ARBA" id="ARBA00005079"/>
    </source>
</evidence>
<reference evidence="12 13" key="1">
    <citation type="journal article" date="2016" name="MBio">
        <title>Lateral Gene Transfer in a Heavy Metal-Contaminated-Groundwater Microbial Community.</title>
        <authorList>
            <person name="Hemme C.L."/>
            <person name="Green S.J."/>
            <person name="Rishishwar L."/>
            <person name="Prakash O."/>
            <person name="Pettenato A."/>
            <person name="Chakraborty R."/>
            <person name="Deutschbauer A.M."/>
            <person name="Van Nostrand J.D."/>
            <person name="Wu L."/>
            <person name="He Z."/>
            <person name="Jordan I.K."/>
            <person name="Hazen T.C."/>
            <person name="Arkin A.P."/>
            <person name="Kostka J.E."/>
            <person name="Zhou J."/>
        </authorList>
    </citation>
    <scope>NUCLEOTIDE SEQUENCE [LARGE SCALE GENOMIC DNA]</scope>
    <source>
        <strain evidence="12 13">FW104-T7</strain>
    </source>
</reference>
<dbReference type="EMBL" id="LVJS01000122">
    <property type="protein sequence ID" value="KZC22247.1"/>
    <property type="molecule type" value="Genomic_DNA"/>
</dbReference>
<comment type="pathway">
    <text evidence="1">Secondary metabolite metabolism; quinolate metabolism.</text>
</comment>
<dbReference type="InterPro" id="IPR032465">
    <property type="entry name" value="ACMSD"/>
</dbReference>
<evidence type="ECO:0000256" key="4">
    <source>
        <dbReference type="ARBA" id="ARBA00012365"/>
    </source>
</evidence>
<evidence type="ECO:0000313" key="13">
    <source>
        <dbReference type="Proteomes" id="UP000076131"/>
    </source>
</evidence>
<keyword evidence="9" id="KW-0456">Lyase</keyword>
<proteinExistence type="inferred from homology"/>
<evidence type="ECO:0000256" key="6">
    <source>
        <dbReference type="ARBA" id="ARBA00022723"/>
    </source>
</evidence>
<dbReference type="AlphaFoldDB" id="A0A154QDG2"/>
<comment type="caution">
    <text evidence="12">The sequence shown here is derived from an EMBL/GenBank/DDBJ whole genome shotgun (WGS) entry which is preliminary data.</text>
</comment>
<dbReference type="GO" id="GO:0019748">
    <property type="term" value="P:secondary metabolic process"/>
    <property type="evidence" value="ECO:0007669"/>
    <property type="project" value="TreeGrafter"/>
</dbReference>
<dbReference type="InterPro" id="IPR006680">
    <property type="entry name" value="Amidohydro-rel"/>
</dbReference>
<keyword evidence="8" id="KW-0862">Zinc</keyword>
<dbReference type="Pfam" id="PF04909">
    <property type="entry name" value="Amidohydro_2"/>
    <property type="match status" value="1"/>
</dbReference>
<dbReference type="PANTHER" id="PTHR21240:SF27">
    <property type="entry name" value="2-AMINO-3-CARBOXYMUCONATE-6-SEMIALDEHYDE DECARBOXYLASE"/>
    <property type="match status" value="1"/>
</dbReference>
<organism evidence="12 13">
    <name type="scientific">Rhodanobacter thiooxydans</name>
    <dbReference type="NCBI Taxonomy" id="416169"/>
    <lineage>
        <taxon>Bacteria</taxon>
        <taxon>Pseudomonadati</taxon>
        <taxon>Pseudomonadota</taxon>
        <taxon>Gammaproteobacteria</taxon>
        <taxon>Lysobacterales</taxon>
        <taxon>Rhodanobacteraceae</taxon>
        <taxon>Rhodanobacter</taxon>
    </lineage>
</organism>
<sequence length="344" mass="38936">MLKIDTHAHILPRDWPNLAAKFGDDRFPVMTHTDGRHRIYKDSRFFREVWDSAFDPQTRIDDYARFGVDVQVISTVPVLFSYWAPGHQALELHRHLNEHMAGICRDFPRHYAGIGTVPLQAPQLAVRELERCIDELGLQGVQIGSHCGDWNLDAPELFPFFEAAADLGAAVLVHPWDMMGMASMPKYWMPWLVGMPAEQSRAACCLAFGGVLERLPKLRVMLAHGGGSFPYTIGRIEHGFKMRPDLVATDNPRNPREYLHRFYFDSCVHDDQALRYLLDVTGARQVMLGTDYPFPLGEQEPGSGIEALGLDEADRARLFHGTALEWLGLPRHRFAPDPITKEPA</sequence>
<dbReference type="eggNOG" id="COG2159">
    <property type="taxonomic scope" value="Bacteria"/>
</dbReference>
<dbReference type="GO" id="GO:0016787">
    <property type="term" value="F:hydrolase activity"/>
    <property type="evidence" value="ECO:0007669"/>
    <property type="project" value="InterPro"/>
</dbReference>
<evidence type="ECO:0000256" key="7">
    <source>
        <dbReference type="ARBA" id="ARBA00022793"/>
    </source>
</evidence>
<evidence type="ECO:0000313" key="12">
    <source>
        <dbReference type="EMBL" id="KZC22247.1"/>
    </source>
</evidence>
<dbReference type="EC" id="4.1.1.45" evidence="4"/>
<dbReference type="GO" id="GO:0005829">
    <property type="term" value="C:cytosol"/>
    <property type="evidence" value="ECO:0007669"/>
    <property type="project" value="TreeGrafter"/>
</dbReference>
<evidence type="ECO:0000256" key="8">
    <source>
        <dbReference type="ARBA" id="ARBA00022833"/>
    </source>
</evidence>
<evidence type="ECO:0000256" key="10">
    <source>
        <dbReference type="ARBA" id="ARBA00031120"/>
    </source>
</evidence>
<feature type="domain" description="Amidohydrolase-related" evidence="11">
    <location>
        <begin position="4"/>
        <end position="329"/>
    </location>
</feature>
<dbReference type="PANTHER" id="PTHR21240">
    <property type="entry name" value="2-AMINO-3-CARBOXYLMUCONATE-6-SEMIALDEHYDE DECARBOXYLASE"/>
    <property type="match status" value="1"/>
</dbReference>
<comment type="similarity">
    <text evidence="2">Belongs to the metallo-dependent hydrolases superfamily. ACMSD family.</text>
</comment>
<dbReference type="SUPFAM" id="SSF51556">
    <property type="entry name" value="Metallo-dependent hydrolases"/>
    <property type="match status" value="1"/>
</dbReference>
<evidence type="ECO:0000256" key="5">
    <source>
        <dbReference type="ARBA" id="ARBA00021214"/>
    </source>
</evidence>
<dbReference type="RefSeq" id="WP_008435220.1">
    <property type="nucleotide sequence ID" value="NZ_LVJS01000122.1"/>
</dbReference>
<accession>A0A154QDG2</accession>
<evidence type="ECO:0000256" key="2">
    <source>
        <dbReference type="ARBA" id="ARBA00005871"/>
    </source>
</evidence>
<name>A0A154QDG2_9GAMM</name>
<keyword evidence="7" id="KW-0210">Decarboxylase</keyword>
<dbReference type="InterPro" id="IPR032466">
    <property type="entry name" value="Metal_Hydrolase"/>
</dbReference>
<keyword evidence="6" id="KW-0479">Metal-binding</keyword>
<dbReference type="STRING" id="416169.RHOFW104T7_01495"/>